<dbReference type="Gene3D" id="3.10.350.10">
    <property type="entry name" value="LysM domain"/>
    <property type="match status" value="1"/>
</dbReference>
<dbReference type="eggNOG" id="COG3271">
    <property type="taxonomic scope" value="Bacteria"/>
</dbReference>
<dbReference type="HOGENOM" id="CLU_567208_0_0_7"/>
<dbReference type="PATRIC" id="fig|1278073.3.peg.3270"/>
<evidence type="ECO:0000313" key="3">
    <source>
        <dbReference type="EMBL" id="AGC44523.1"/>
    </source>
</evidence>
<dbReference type="SUPFAM" id="SSF53955">
    <property type="entry name" value="Lysozyme-like"/>
    <property type="match status" value="1"/>
</dbReference>
<gene>
    <name evidence="3" type="ordered locus">MYSTI_03210</name>
</gene>
<feature type="region of interest" description="Disordered" evidence="1">
    <location>
        <begin position="1"/>
        <end position="23"/>
    </location>
</feature>
<dbReference type="InterPro" id="IPR036779">
    <property type="entry name" value="LysM_dom_sf"/>
</dbReference>
<feature type="compositionally biased region" description="Polar residues" evidence="1">
    <location>
        <begin position="8"/>
        <end position="23"/>
    </location>
</feature>
<dbReference type="EMBL" id="CP004025">
    <property type="protein sequence ID" value="AGC44523.1"/>
    <property type="molecule type" value="Genomic_DNA"/>
</dbReference>
<feature type="compositionally biased region" description="Low complexity" evidence="1">
    <location>
        <begin position="179"/>
        <end position="196"/>
    </location>
</feature>
<feature type="domain" description="LysM" evidence="2">
    <location>
        <begin position="215"/>
        <end position="269"/>
    </location>
</feature>
<organism evidence="3 4">
    <name type="scientific">Myxococcus stipitatus (strain DSM 14675 / JCM 12634 / Mx s8)</name>
    <dbReference type="NCBI Taxonomy" id="1278073"/>
    <lineage>
        <taxon>Bacteria</taxon>
        <taxon>Pseudomonadati</taxon>
        <taxon>Myxococcota</taxon>
        <taxon>Myxococcia</taxon>
        <taxon>Myxococcales</taxon>
        <taxon>Cystobacterineae</taxon>
        <taxon>Myxococcaceae</taxon>
        <taxon>Myxococcus</taxon>
    </lineage>
</organism>
<dbReference type="Pfam" id="PF01464">
    <property type="entry name" value="SLT"/>
    <property type="match status" value="1"/>
</dbReference>
<dbReference type="SMART" id="SM00257">
    <property type="entry name" value="LysM"/>
    <property type="match status" value="1"/>
</dbReference>
<dbReference type="Gene3D" id="1.10.530.10">
    <property type="match status" value="1"/>
</dbReference>
<dbReference type="KEGG" id="msd:MYSTI_03210"/>
<dbReference type="PROSITE" id="PS51782">
    <property type="entry name" value="LYSM"/>
    <property type="match status" value="1"/>
</dbReference>
<dbReference type="InterPro" id="IPR008258">
    <property type="entry name" value="Transglycosylase_SLT_dom_1"/>
</dbReference>
<dbReference type="InterPro" id="IPR018392">
    <property type="entry name" value="LysM"/>
</dbReference>
<dbReference type="InterPro" id="IPR039564">
    <property type="entry name" value="Peptidase_C39-like"/>
</dbReference>
<evidence type="ECO:0000259" key="2">
    <source>
        <dbReference type="PROSITE" id="PS51782"/>
    </source>
</evidence>
<dbReference type="Gene3D" id="3.90.70.10">
    <property type="entry name" value="Cysteine proteinases"/>
    <property type="match status" value="1"/>
</dbReference>
<dbReference type="Proteomes" id="UP000011131">
    <property type="component" value="Chromosome"/>
</dbReference>
<dbReference type="OrthoDB" id="370541at2"/>
<name>L7U8V2_MYXSD</name>
<feature type="region of interest" description="Disordered" evidence="1">
    <location>
        <begin position="279"/>
        <end position="320"/>
    </location>
</feature>
<feature type="compositionally biased region" description="Polar residues" evidence="1">
    <location>
        <begin position="169"/>
        <end position="178"/>
    </location>
</feature>
<feature type="region of interest" description="Disordered" evidence="1">
    <location>
        <begin position="164"/>
        <end position="216"/>
    </location>
</feature>
<dbReference type="CDD" id="cd00118">
    <property type="entry name" value="LysM"/>
    <property type="match status" value="1"/>
</dbReference>
<dbReference type="STRING" id="1278073.MYSTI_03210"/>
<dbReference type="RefSeq" id="WP_015348784.1">
    <property type="nucleotide sequence ID" value="NC_020126.1"/>
</dbReference>
<accession>L7U8V2</accession>
<keyword evidence="4" id="KW-1185">Reference proteome</keyword>
<proteinExistence type="predicted"/>
<dbReference type="Pfam" id="PF01476">
    <property type="entry name" value="LysM"/>
    <property type="match status" value="1"/>
</dbReference>
<dbReference type="InterPro" id="IPR023346">
    <property type="entry name" value="Lysozyme-like_dom_sf"/>
</dbReference>
<protein>
    <recommendedName>
        <fullName evidence="2">LysM domain-containing protein</fullName>
    </recommendedName>
</protein>
<dbReference type="AlphaFoldDB" id="L7U8V2"/>
<feature type="compositionally biased region" description="Low complexity" evidence="1">
    <location>
        <begin position="295"/>
        <end position="308"/>
    </location>
</feature>
<evidence type="ECO:0000256" key="1">
    <source>
        <dbReference type="SAM" id="MobiDB-lite"/>
    </source>
</evidence>
<reference evidence="3 4" key="1">
    <citation type="journal article" date="2013" name="Genome Announc.">
        <title>Complete genome sequence of Myxococcus stipitatus strain DSM 14675, a fruiting myxobacterium.</title>
        <authorList>
            <person name="Huntley S."/>
            <person name="Kneip S."/>
            <person name="Treuner-Lange A."/>
            <person name="Sogaard-Andersen L."/>
        </authorList>
    </citation>
    <scope>NUCLEOTIDE SEQUENCE [LARGE SCALE GENOMIC DNA]</scope>
    <source>
        <strain evidence="4">DSM 14675 / JCM 12634 / Mx s8</strain>
    </source>
</reference>
<sequence length="490" mass="51778">MSPRIEGRQQNYSPQSVQSSGLPQDRNAQLNLQQLWPYIEKYAQKYGADPKVLAGIVAQESSFKNHGVHADGTGHGLIGLDDNGLLPSFEKWSGMQVGRGANAKTIPPEKQMEFLAKTIGDLTKKHGSGMAAAREWHRGAGAMNDARGYDYQNKIQNHINSLFPGGKTPSGTSANVPDTTVGGQNNTTGGQNNTTGGNPGIAPSRNDSRTPVGSSDYQIKQGDTLWGIASQLKGQGMQGSHWDIINQIREMNPKITNPNLIMTGDSLKLPGVAGKDQSTFTPGTNKAGPVDINPGETQGTQGTQGTEGAAPVTGDGRVDPSKVPQISQYNPAGKNGSYTNGPANCGPTSMAQIARAFGFGKDMNDAQLINHLGRIGGTSGNGTDVNGIAKMAKAMGKNAETKGPGADVDWIANQLKQGKLVVANGDYHAMPPHQNESRTSGHYVTVAGMDAKGNFIVRDPADQNVKTITPEQMKHFLRSNPNGGYQMAIG</sequence>
<dbReference type="Pfam" id="PF13529">
    <property type="entry name" value="Peptidase_C39_2"/>
    <property type="match status" value="1"/>
</dbReference>
<evidence type="ECO:0000313" key="4">
    <source>
        <dbReference type="Proteomes" id="UP000011131"/>
    </source>
</evidence>